<reference evidence="4" key="1">
    <citation type="submission" date="2025-08" db="UniProtKB">
        <authorList>
            <consortium name="RefSeq"/>
        </authorList>
    </citation>
    <scope>IDENTIFICATION</scope>
    <source>
        <tissue evidence="4">Gonads</tissue>
    </source>
</reference>
<gene>
    <name evidence="4" type="primary">LOC115890031</name>
</gene>
<dbReference type="Pfam" id="PF02833">
    <property type="entry name" value="DHHA2"/>
    <property type="match status" value="1"/>
</dbReference>
<organism evidence="3 4">
    <name type="scientific">Sitophilus oryzae</name>
    <name type="common">Rice weevil</name>
    <name type="synonym">Curculio oryzae</name>
    <dbReference type="NCBI Taxonomy" id="7048"/>
    <lineage>
        <taxon>Eukaryota</taxon>
        <taxon>Metazoa</taxon>
        <taxon>Ecdysozoa</taxon>
        <taxon>Arthropoda</taxon>
        <taxon>Hexapoda</taxon>
        <taxon>Insecta</taxon>
        <taxon>Pterygota</taxon>
        <taxon>Neoptera</taxon>
        <taxon>Endopterygota</taxon>
        <taxon>Coleoptera</taxon>
        <taxon>Polyphaga</taxon>
        <taxon>Cucujiformia</taxon>
        <taxon>Curculionidae</taxon>
        <taxon>Dryophthorinae</taxon>
        <taxon>Sitophilus</taxon>
    </lineage>
</organism>
<dbReference type="SUPFAM" id="SSF64182">
    <property type="entry name" value="DHH phosphoesterases"/>
    <property type="match status" value="1"/>
</dbReference>
<dbReference type="CTD" id="18936"/>
<dbReference type="GeneID" id="115890031"/>
<dbReference type="PANTHER" id="PTHR12112:SF39">
    <property type="entry name" value="EG:152A3.5 PROTEIN (FBGN0003116_PN PROTEIN)"/>
    <property type="match status" value="1"/>
</dbReference>
<protein>
    <submittedName>
        <fullName evidence="4">Exopolyphosphatase PRUNE1 isoform X1</fullName>
    </submittedName>
</protein>
<dbReference type="InterPro" id="IPR038763">
    <property type="entry name" value="DHH_sf"/>
</dbReference>
<dbReference type="Gene3D" id="3.10.310.20">
    <property type="entry name" value="DHHA2 domain"/>
    <property type="match status" value="1"/>
</dbReference>
<dbReference type="SMART" id="SM01131">
    <property type="entry name" value="DHHA2"/>
    <property type="match status" value="1"/>
</dbReference>
<dbReference type="AlphaFoldDB" id="A0A6J2YRQ9"/>
<proteinExistence type="inferred from homology"/>
<dbReference type="InterPro" id="IPR038222">
    <property type="entry name" value="DHHA2_dom_sf"/>
</dbReference>
<feature type="domain" description="DHHA2" evidence="2">
    <location>
        <begin position="260"/>
        <end position="402"/>
    </location>
</feature>
<dbReference type="RefSeq" id="XP_030765997.1">
    <property type="nucleotide sequence ID" value="XM_030910137.1"/>
</dbReference>
<evidence type="ECO:0000313" key="4">
    <source>
        <dbReference type="RefSeq" id="XP_030765997.1"/>
    </source>
</evidence>
<dbReference type="KEGG" id="soy:115890031"/>
<dbReference type="InParanoid" id="A0A6J2YRQ9"/>
<dbReference type="Gene3D" id="3.90.1640.10">
    <property type="entry name" value="inorganic pyrophosphatase (n-terminal core)"/>
    <property type="match status" value="1"/>
</dbReference>
<comment type="similarity">
    <text evidence="1">Belongs to the PPase class C family. Prune subfamily.</text>
</comment>
<dbReference type="OrthoDB" id="374045at2759"/>
<dbReference type="GO" id="GO:0004309">
    <property type="term" value="F:exopolyphosphatase activity"/>
    <property type="evidence" value="ECO:0007669"/>
    <property type="project" value="TreeGrafter"/>
</dbReference>
<dbReference type="GO" id="GO:0005737">
    <property type="term" value="C:cytoplasm"/>
    <property type="evidence" value="ECO:0007669"/>
    <property type="project" value="InterPro"/>
</dbReference>
<keyword evidence="3" id="KW-1185">Reference proteome</keyword>
<dbReference type="InterPro" id="IPR004097">
    <property type="entry name" value="DHHA2"/>
</dbReference>
<accession>A0A6J2YRQ9</accession>
<evidence type="ECO:0000313" key="3">
    <source>
        <dbReference type="Proteomes" id="UP000504635"/>
    </source>
</evidence>
<sequence length="408" mass="46620">MRPPLKIPEIKQNIELPATLDIFSSLKILACDWSTRNSDQNDEIFSRQEQQGTISENTKIHLVLGNESCDLDSSISSLLLGYFHSIQNPENIVVPVLNVSQENFLLRTENCFVFKEAGLDLEHFVYRDQIDFKQLCEKCKLTVSLVDHHILTNNDKILEKYVTEIFDHRPVDSSHVWDTDKVTVRIEPVGSCSTLVTDVILKRKPDILTCPLANLLYQTIIYDTVALRPELGKAKPLDIEVALNLEKTYNFLAKNRQSVCDSLWAVHNDISALSPKQLLYKDMKVIESFYIPGLPILVEDYLKIPEAHRAIVEFAVENKTNCVLLVGLDVTAGKVRRDIGIYSTTKEDRLKAALLNVFDDNPDYDFQFEHRTTAFDDDMYLLHVHNIKLSRKQLVPVVKQACAKYTNL</sequence>
<dbReference type="PANTHER" id="PTHR12112">
    <property type="entry name" value="BNIP - RELATED"/>
    <property type="match status" value="1"/>
</dbReference>
<dbReference type="Proteomes" id="UP000504635">
    <property type="component" value="Unplaced"/>
</dbReference>
<evidence type="ECO:0000259" key="2">
    <source>
        <dbReference type="SMART" id="SM01131"/>
    </source>
</evidence>
<name>A0A6J2YRQ9_SITOR</name>
<dbReference type="FunCoup" id="A0A6J2YRQ9">
    <property type="interactions" value="326"/>
</dbReference>
<evidence type="ECO:0000256" key="1">
    <source>
        <dbReference type="ARBA" id="ARBA00010331"/>
    </source>
</evidence>